<sequence>MKLIFFVFLLVIQSCFVFAKEKALRPLDPSYMGVHGMVLVSHSSTIYASHLPLYHKPHDVQLIYKLDSKDLALLQTVRDGKLTTIKPKPFNLDQLIRGDKMIITADVYAGHFERGGMLVYENMPLNFTKQLYVRQLNDIEESNNKQTYDVVELSKNYKMFVHRIQQAPSYDQLIHIDVEAGCLTRFSTSSSVPTEPETHFKFINCGSMTPLYFETKDFEKH</sequence>
<keyword evidence="2" id="KW-1185">Reference proteome</keyword>
<dbReference type="EMBL" id="SAWY01000001">
    <property type="protein sequence ID" value="TPH19217.1"/>
    <property type="molecule type" value="Genomic_DNA"/>
</dbReference>
<proteinExistence type="predicted"/>
<organism evidence="1 2">
    <name type="scientific">Litorilituus lipolyticus</name>
    <dbReference type="NCBI Taxonomy" id="2491017"/>
    <lineage>
        <taxon>Bacteria</taxon>
        <taxon>Pseudomonadati</taxon>
        <taxon>Pseudomonadota</taxon>
        <taxon>Gammaproteobacteria</taxon>
        <taxon>Alteromonadales</taxon>
        <taxon>Colwelliaceae</taxon>
        <taxon>Litorilituus</taxon>
    </lineage>
</organism>
<name>A0A502LHI0_9GAMM</name>
<dbReference type="AlphaFoldDB" id="A0A502LHI0"/>
<evidence type="ECO:0000313" key="2">
    <source>
        <dbReference type="Proteomes" id="UP000315303"/>
    </source>
</evidence>
<accession>A0A502LHI0</accession>
<evidence type="ECO:0000313" key="1">
    <source>
        <dbReference type="EMBL" id="TPH19217.1"/>
    </source>
</evidence>
<dbReference type="RefSeq" id="WP_140600757.1">
    <property type="nucleotide sequence ID" value="NZ_SAWY01000001.1"/>
</dbReference>
<dbReference type="PROSITE" id="PS51257">
    <property type="entry name" value="PROKAR_LIPOPROTEIN"/>
    <property type="match status" value="1"/>
</dbReference>
<dbReference type="Proteomes" id="UP000315303">
    <property type="component" value="Unassembled WGS sequence"/>
</dbReference>
<protein>
    <submittedName>
        <fullName evidence="1">Uncharacterized protein</fullName>
    </submittedName>
</protein>
<gene>
    <name evidence="1" type="ORF">EPA86_00360</name>
</gene>
<comment type="caution">
    <text evidence="1">The sequence shown here is derived from an EMBL/GenBank/DDBJ whole genome shotgun (WGS) entry which is preliminary data.</text>
</comment>
<reference evidence="1 2" key="1">
    <citation type="submission" date="2019-01" db="EMBL/GenBank/DDBJ databases">
        <title>Litorilituus lipolytica sp. nov., isolated from intertidal sand of the Yellow Sea in China.</title>
        <authorList>
            <person name="Liu A."/>
        </authorList>
    </citation>
    <scope>NUCLEOTIDE SEQUENCE [LARGE SCALE GENOMIC DNA]</scope>
    <source>
        <strain evidence="1 2">RZ04</strain>
    </source>
</reference>
<dbReference type="OrthoDB" id="5770735at2"/>